<proteinExistence type="predicted"/>
<dbReference type="EMBL" id="QTTT01000001">
    <property type="protein sequence ID" value="REE95376.1"/>
    <property type="molecule type" value="Genomic_DNA"/>
</dbReference>
<reference evidence="3 4" key="1">
    <citation type="submission" date="2018-08" db="EMBL/GenBank/DDBJ databases">
        <title>Sequencing the genomes of 1000 actinobacteria strains.</title>
        <authorList>
            <person name="Klenk H.-P."/>
        </authorList>
    </citation>
    <scope>NUCLEOTIDE SEQUENCE [LARGE SCALE GENOMIC DNA]</scope>
    <source>
        <strain evidence="3 4">DSM 43927</strain>
    </source>
</reference>
<feature type="transmembrane region" description="Helical" evidence="2">
    <location>
        <begin position="175"/>
        <end position="196"/>
    </location>
</feature>
<evidence type="ECO:0000313" key="3">
    <source>
        <dbReference type="EMBL" id="REE95376.1"/>
    </source>
</evidence>
<organism evidence="3 4">
    <name type="scientific">Thermomonospora umbrina</name>
    <dbReference type="NCBI Taxonomy" id="111806"/>
    <lineage>
        <taxon>Bacteria</taxon>
        <taxon>Bacillati</taxon>
        <taxon>Actinomycetota</taxon>
        <taxon>Actinomycetes</taxon>
        <taxon>Streptosporangiales</taxon>
        <taxon>Thermomonosporaceae</taxon>
        <taxon>Thermomonospora</taxon>
    </lineage>
</organism>
<keyword evidence="4" id="KW-1185">Reference proteome</keyword>
<accession>A0A3D9SHJ0</accession>
<gene>
    <name evidence="3" type="ORF">DFJ69_0763</name>
</gene>
<dbReference type="AlphaFoldDB" id="A0A3D9SHJ0"/>
<dbReference type="Pfam" id="PF19545">
    <property type="entry name" value="DUF6069"/>
    <property type="match status" value="1"/>
</dbReference>
<keyword evidence="2" id="KW-0812">Transmembrane</keyword>
<comment type="caution">
    <text evidence="3">The sequence shown here is derived from an EMBL/GenBank/DDBJ whole genome shotgun (WGS) entry which is preliminary data.</text>
</comment>
<evidence type="ECO:0000256" key="1">
    <source>
        <dbReference type="SAM" id="MobiDB-lite"/>
    </source>
</evidence>
<keyword evidence="2" id="KW-1133">Transmembrane helix</keyword>
<dbReference type="OrthoDB" id="3483598at2"/>
<evidence type="ECO:0000313" key="4">
    <source>
        <dbReference type="Proteomes" id="UP000256661"/>
    </source>
</evidence>
<feature type="transmembrane region" description="Helical" evidence="2">
    <location>
        <begin position="75"/>
        <end position="100"/>
    </location>
</feature>
<dbReference type="InterPro" id="IPR045713">
    <property type="entry name" value="DUF6069"/>
</dbReference>
<dbReference type="Proteomes" id="UP000256661">
    <property type="component" value="Unassembled WGS sequence"/>
</dbReference>
<sequence>MTKVPYGPSPDDGRGPRAHRERTRPRGAARRPLRRAYRCRATARVGPDASLERYRGFVALHSALSAGPEIRVGRLWAGGLVTALCAALVTVIGGVLARGVLDVPVPAPVSPHTSGLTVGVAYALCAAALTVQAVAMLHVLMAVSPRPVNAMVWVCGPITAMAAIVPLIVRADAEARVATAIINLATGVVVTGLLAATATLSARWPGPPGVDPRL</sequence>
<keyword evidence="2" id="KW-0472">Membrane</keyword>
<protein>
    <submittedName>
        <fullName evidence="3">Uncharacterized protein</fullName>
    </submittedName>
</protein>
<feature type="region of interest" description="Disordered" evidence="1">
    <location>
        <begin position="1"/>
        <end position="31"/>
    </location>
</feature>
<feature type="transmembrane region" description="Helical" evidence="2">
    <location>
        <begin position="150"/>
        <end position="169"/>
    </location>
</feature>
<feature type="transmembrane region" description="Helical" evidence="2">
    <location>
        <begin position="120"/>
        <end position="143"/>
    </location>
</feature>
<feature type="compositionally biased region" description="Basic residues" evidence="1">
    <location>
        <begin position="16"/>
        <end position="31"/>
    </location>
</feature>
<evidence type="ECO:0000256" key="2">
    <source>
        <dbReference type="SAM" id="Phobius"/>
    </source>
</evidence>
<name>A0A3D9SHJ0_9ACTN</name>
<dbReference type="RefSeq" id="WP_116021188.1">
    <property type="nucleotide sequence ID" value="NZ_QTTT01000001.1"/>
</dbReference>